<evidence type="ECO:0000313" key="3">
    <source>
        <dbReference type="Proteomes" id="UP000604341"/>
    </source>
</evidence>
<comment type="caution">
    <text evidence="2">The sequence shown here is derived from an EMBL/GenBank/DDBJ whole genome shotgun (WGS) entry which is preliminary data.</text>
</comment>
<keyword evidence="3" id="KW-1185">Reference proteome</keyword>
<organism evidence="2 3">
    <name type="scientific">Deinococcus radiotolerans</name>
    <dbReference type="NCBI Taxonomy" id="1309407"/>
    <lineage>
        <taxon>Bacteria</taxon>
        <taxon>Thermotogati</taxon>
        <taxon>Deinococcota</taxon>
        <taxon>Deinococci</taxon>
        <taxon>Deinococcales</taxon>
        <taxon>Deinococcaceae</taxon>
        <taxon>Deinococcus</taxon>
    </lineage>
</organism>
<evidence type="ECO:0000313" key="2">
    <source>
        <dbReference type="EMBL" id="GGL01260.1"/>
    </source>
</evidence>
<feature type="transmembrane region" description="Helical" evidence="1">
    <location>
        <begin position="72"/>
        <end position="99"/>
    </location>
</feature>
<gene>
    <name evidence="2" type="ORF">GCM10010844_19600</name>
</gene>
<keyword evidence="1" id="KW-0812">Transmembrane</keyword>
<name>A0ABQ2FIB7_9DEIO</name>
<protein>
    <submittedName>
        <fullName evidence="2">Uncharacterized protein</fullName>
    </submittedName>
</protein>
<sequence>MNTILNLGSMAASTGLLAAGLIFAYGVWLGHRDTGWRAAQGVLAAVMLGGVLPFMVIQWFPALLSYDSRNLASLFLTAALNIVGVLVAFLPWLVAVNWLEVLRREDPRT</sequence>
<evidence type="ECO:0000256" key="1">
    <source>
        <dbReference type="SAM" id="Phobius"/>
    </source>
</evidence>
<feature type="transmembrane region" description="Helical" evidence="1">
    <location>
        <begin position="6"/>
        <end position="29"/>
    </location>
</feature>
<keyword evidence="1" id="KW-1133">Transmembrane helix</keyword>
<reference evidence="3" key="1">
    <citation type="journal article" date="2019" name="Int. J. Syst. Evol. Microbiol.">
        <title>The Global Catalogue of Microorganisms (GCM) 10K type strain sequencing project: providing services to taxonomists for standard genome sequencing and annotation.</title>
        <authorList>
            <consortium name="The Broad Institute Genomics Platform"/>
            <consortium name="The Broad Institute Genome Sequencing Center for Infectious Disease"/>
            <person name="Wu L."/>
            <person name="Ma J."/>
        </authorList>
    </citation>
    <scope>NUCLEOTIDE SEQUENCE [LARGE SCALE GENOMIC DNA]</scope>
    <source>
        <strain evidence="3">JCM 19173</strain>
    </source>
</reference>
<accession>A0ABQ2FIB7</accession>
<proteinExistence type="predicted"/>
<feature type="transmembrane region" description="Helical" evidence="1">
    <location>
        <begin position="41"/>
        <end position="60"/>
    </location>
</feature>
<dbReference type="RefSeq" id="WP_189068832.1">
    <property type="nucleotide sequence ID" value="NZ_BMPE01000004.1"/>
</dbReference>
<dbReference type="Proteomes" id="UP000604341">
    <property type="component" value="Unassembled WGS sequence"/>
</dbReference>
<keyword evidence="1" id="KW-0472">Membrane</keyword>
<dbReference type="EMBL" id="BMPE01000004">
    <property type="protein sequence ID" value="GGL01260.1"/>
    <property type="molecule type" value="Genomic_DNA"/>
</dbReference>